<evidence type="ECO:0000256" key="9">
    <source>
        <dbReference type="ARBA" id="ARBA00068332"/>
    </source>
</evidence>
<dbReference type="SMART" id="SM00355">
    <property type="entry name" value="ZnF_C2H2"/>
    <property type="match status" value="5"/>
</dbReference>
<evidence type="ECO:0000256" key="7">
    <source>
        <dbReference type="ARBA" id="ARBA00022833"/>
    </source>
</evidence>
<dbReference type="GeneTree" id="ENSGT00940000161175"/>
<feature type="compositionally biased region" description="Polar residues" evidence="12">
    <location>
        <begin position="235"/>
        <end position="258"/>
    </location>
</feature>
<keyword evidence="6 11" id="KW-0863">Zinc-finger</keyword>
<dbReference type="PROSITE" id="PS50157">
    <property type="entry name" value="ZINC_FINGER_C2H2_2"/>
    <property type="match status" value="5"/>
</dbReference>
<evidence type="ECO:0000256" key="12">
    <source>
        <dbReference type="SAM" id="MobiDB-lite"/>
    </source>
</evidence>
<name>A0A2K6MGJ5_RHIBE</name>
<reference evidence="14 15" key="1">
    <citation type="submission" date="2016-06" db="EMBL/GenBank/DDBJ databases">
        <title>Genome of Rhinopithecus bieti.</title>
        <authorList>
            <person name="Wu"/>
            <person name="C.-I. and Zhang"/>
            <person name="Y."/>
        </authorList>
    </citation>
    <scope>NUCLEOTIDE SEQUENCE</scope>
</reference>
<dbReference type="InterPro" id="IPR013087">
    <property type="entry name" value="Znf_C2H2_type"/>
</dbReference>
<dbReference type="PANTHER" id="PTHR24406">
    <property type="entry name" value="TRANSCRIPTIONAL REPRESSOR CTCFL-RELATED"/>
    <property type="match status" value="1"/>
</dbReference>
<keyword evidence="5" id="KW-0677">Repeat</keyword>
<dbReference type="GO" id="GO:0005634">
    <property type="term" value="C:nucleus"/>
    <property type="evidence" value="ECO:0007669"/>
    <property type="project" value="UniProtKB-SubCell"/>
</dbReference>
<dbReference type="FunFam" id="3.30.160.60:FF:000598">
    <property type="entry name" value="zinc finger protein 692 isoform X2"/>
    <property type="match status" value="1"/>
</dbReference>
<organism evidence="14 15">
    <name type="scientific">Rhinopithecus bieti</name>
    <name type="common">Black snub-nosed monkey</name>
    <name type="synonym">Pygathrix bieti</name>
    <dbReference type="NCBI Taxonomy" id="61621"/>
    <lineage>
        <taxon>Eukaryota</taxon>
        <taxon>Metazoa</taxon>
        <taxon>Chordata</taxon>
        <taxon>Craniata</taxon>
        <taxon>Vertebrata</taxon>
        <taxon>Euteleostomi</taxon>
        <taxon>Mammalia</taxon>
        <taxon>Eutheria</taxon>
        <taxon>Euarchontoglires</taxon>
        <taxon>Primates</taxon>
        <taxon>Haplorrhini</taxon>
        <taxon>Catarrhini</taxon>
        <taxon>Cercopithecidae</taxon>
        <taxon>Colobinae</taxon>
        <taxon>Rhinopithecus</taxon>
    </lineage>
</organism>
<evidence type="ECO:0000256" key="4">
    <source>
        <dbReference type="ARBA" id="ARBA00022723"/>
    </source>
</evidence>
<dbReference type="GO" id="GO:0080090">
    <property type="term" value="P:regulation of primary metabolic process"/>
    <property type="evidence" value="ECO:0007669"/>
    <property type="project" value="UniProtKB-ARBA"/>
</dbReference>
<comment type="similarity">
    <text evidence="2">Belongs to the krueppel C2H2-type zinc-finger protein family.</text>
</comment>
<gene>
    <name evidence="14" type="primary">ZNF692</name>
</gene>
<dbReference type="Pfam" id="PF00096">
    <property type="entry name" value="zf-C2H2"/>
    <property type="match status" value="4"/>
</dbReference>
<feature type="region of interest" description="Disordered" evidence="12">
    <location>
        <begin position="155"/>
        <end position="208"/>
    </location>
</feature>
<protein>
    <recommendedName>
        <fullName evidence="9">Zinc finger protein 692</fullName>
    </recommendedName>
    <alternativeName>
        <fullName evidence="10">AICAR responsive element binding protein</fullName>
    </alternativeName>
</protein>
<keyword evidence="7" id="KW-0862">Zinc</keyword>
<evidence type="ECO:0000256" key="11">
    <source>
        <dbReference type="PROSITE-ProRule" id="PRU00042"/>
    </source>
</evidence>
<evidence type="ECO:0000256" key="10">
    <source>
        <dbReference type="ARBA" id="ARBA00080650"/>
    </source>
</evidence>
<feature type="domain" description="C2H2-type" evidence="13">
    <location>
        <begin position="344"/>
        <end position="371"/>
    </location>
</feature>
<feature type="region of interest" description="Disordered" evidence="12">
    <location>
        <begin position="123"/>
        <end position="143"/>
    </location>
</feature>
<feature type="domain" description="C2H2-type" evidence="13">
    <location>
        <begin position="283"/>
        <end position="313"/>
    </location>
</feature>
<dbReference type="SUPFAM" id="SSF57667">
    <property type="entry name" value="beta-beta-alpha zinc fingers"/>
    <property type="match status" value="3"/>
</dbReference>
<dbReference type="FunFam" id="3.30.160.60:FF:000577">
    <property type="entry name" value="zinc finger protein 692 isoform X2"/>
    <property type="match status" value="1"/>
</dbReference>
<dbReference type="Gene3D" id="3.30.160.60">
    <property type="entry name" value="Classic Zinc Finger"/>
    <property type="match status" value="5"/>
</dbReference>
<proteinExistence type="inferred from homology"/>
<dbReference type="InterPro" id="IPR036236">
    <property type="entry name" value="Znf_C2H2_sf"/>
</dbReference>
<dbReference type="GO" id="GO:0060255">
    <property type="term" value="P:regulation of macromolecule metabolic process"/>
    <property type="evidence" value="ECO:0007669"/>
    <property type="project" value="UniProtKB-ARBA"/>
</dbReference>
<evidence type="ECO:0000313" key="15">
    <source>
        <dbReference type="Proteomes" id="UP000233180"/>
    </source>
</evidence>
<feature type="domain" description="C2H2-type" evidence="13">
    <location>
        <begin position="403"/>
        <end position="426"/>
    </location>
</feature>
<comment type="subcellular location">
    <subcellularLocation>
        <location evidence="1">Nucleus</location>
    </subcellularLocation>
</comment>
<dbReference type="GO" id="GO:0008270">
    <property type="term" value="F:zinc ion binding"/>
    <property type="evidence" value="ECO:0007669"/>
    <property type="project" value="UniProtKB-KW"/>
</dbReference>
<keyword evidence="3" id="KW-0597">Phosphoprotein</keyword>
<feature type="compositionally biased region" description="Polar residues" evidence="12">
    <location>
        <begin position="456"/>
        <end position="465"/>
    </location>
</feature>
<reference evidence="14" key="2">
    <citation type="submission" date="2025-08" db="UniProtKB">
        <authorList>
            <consortium name="Ensembl"/>
        </authorList>
    </citation>
    <scope>IDENTIFICATION</scope>
</reference>
<evidence type="ECO:0000256" key="3">
    <source>
        <dbReference type="ARBA" id="ARBA00022553"/>
    </source>
</evidence>
<accession>A0A2K6MGJ5</accession>
<dbReference type="OMA" id="MVWECLA"/>
<keyword evidence="15" id="KW-1185">Reference proteome</keyword>
<evidence type="ECO:0000256" key="5">
    <source>
        <dbReference type="ARBA" id="ARBA00022737"/>
    </source>
</evidence>
<evidence type="ECO:0000256" key="6">
    <source>
        <dbReference type="ARBA" id="ARBA00022771"/>
    </source>
</evidence>
<dbReference type="Ensembl" id="ENSRBIT00000058886.1">
    <property type="protein sequence ID" value="ENSRBIP00000034896.1"/>
    <property type="gene ID" value="ENSRBIG00000041112.1"/>
</dbReference>
<dbReference type="PROSITE" id="PS00028">
    <property type="entry name" value="ZINC_FINGER_C2H2_1"/>
    <property type="match status" value="5"/>
</dbReference>
<reference evidence="14" key="3">
    <citation type="submission" date="2025-09" db="UniProtKB">
        <authorList>
            <consortium name="Ensembl"/>
        </authorList>
    </citation>
    <scope>IDENTIFICATION</scope>
</reference>
<dbReference type="AlphaFoldDB" id="A0A2K6MGJ5"/>
<feature type="region of interest" description="Disordered" evidence="12">
    <location>
        <begin position="235"/>
        <end position="270"/>
    </location>
</feature>
<dbReference type="Proteomes" id="UP000233180">
    <property type="component" value="Unassembled WGS sequence"/>
</dbReference>
<feature type="region of interest" description="Disordered" evidence="12">
    <location>
        <begin position="429"/>
        <end position="474"/>
    </location>
</feature>
<evidence type="ECO:0000256" key="2">
    <source>
        <dbReference type="ARBA" id="ARBA00006991"/>
    </source>
</evidence>
<feature type="compositionally biased region" description="Basic and acidic residues" evidence="12">
    <location>
        <begin position="161"/>
        <end position="170"/>
    </location>
</feature>
<dbReference type="InterPro" id="IPR050888">
    <property type="entry name" value="ZnF_C2H2-type_TF"/>
</dbReference>
<dbReference type="FunFam" id="3.30.160.60:FF:000183">
    <property type="entry name" value="E3 ubiquitin-protein ligase ZFP91"/>
    <property type="match status" value="1"/>
</dbReference>
<evidence type="ECO:0000256" key="8">
    <source>
        <dbReference type="ARBA" id="ARBA00023242"/>
    </source>
</evidence>
<feature type="domain" description="C2H2-type" evidence="13">
    <location>
        <begin position="372"/>
        <end position="399"/>
    </location>
</feature>
<evidence type="ECO:0000313" key="14">
    <source>
        <dbReference type="Ensembl" id="ENSRBIP00000034896.1"/>
    </source>
</evidence>
<keyword evidence="8" id="KW-0539">Nucleus</keyword>
<evidence type="ECO:0000259" key="13">
    <source>
        <dbReference type="PROSITE" id="PS50157"/>
    </source>
</evidence>
<feature type="domain" description="C2H2-type" evidence="13">
    <location>
        <begin position="314"/>
        <end position="343"/>
    </location>
</feature>
<sequence>MASSPAVDVSCRRREKRRQLDARRSKCRIRLGGHMEQWCLLKERLGFSLHSQLAKFLLDRYTSSGCVLCAGPEPLPPKRLQYLVLLSHAHSRECSLVPGLRGPGGQDGGLVWECSAGHTFSWGPSLSPTPSEAPKPASLPHTTRRNWCSEATSGQELADLESEHNERTQEARLPSSEPDAPRLLPSPVTCTPKEGETPPAPAALSTPLAVPSLSASSLGSRAPPLAEVGVQPELSRTPQAAQQTEALASTGSEAQSAPTPAWDEDTAQIGPKRIRKAAKRELMPCDFPGCGRIFSNRQYLNHHKKYQHIHQKSFSCPEPACGKSFNFKKHLKEHMKLHSDTRDYICEFCARSFRTSSNLVIHRRIHTGEKPLQCEICGFTCRQKASLNWHQRKHAETVAALRFPCEFCGKRFEKPDSVAAHRSKSHPVLLLAPQESPSGPLEPCPSISVPGPLGSSEGSRPSASPQAPILLPQQ</sequence>
<evidence type="ECO:0000256" key="1">
    <source>
        <dbReference type="ARBA" id="ARBA00004123"/>
    </source>
</evidence>
<keyword evidence="4" id="KW-0479">Metal-binding</keyword>
<dbReference type="FunFam" id="3.30.160.60:FF:000511">
    <property type="entry name" value="zinc finger protein 692 isoform X2"/>
    <property type="match status" value="1"/>
</dbReference>